<dbReference type="OrthoDB" id="4367625at2759"/>
<dbReference type="EMBL" id="JAPZBT010000001">
    <property type="protein sequence ID" value="KAJ5382233.1"/>
    <property type="molecule type" value="Genomic_DNA"/>
</dbReference>
<reference evidence="2" key="2">
    <citation type="journal article" date="2023" name="IMA Fungus">
        <title>Comparative genomic study of the Penicillium genus elucidates a diverse pangenome and 15 lateral gene transfer events.</title>
        <authorList>
            <person name="Petersen C."/>
            <person name="Sorensen T."/>
            <person name="Nielsen M.R."/>
            <person name="Sondergaard T.E."/>
            <person name="Sorensen J.L."/>
            <person name="Fitzpatrick D.A."/>
            <person name="Frisvad J.C."/>
            <person name="Nielsen K.L."/>
        </authorList>
    </citation>
    <scope>NUCLEOTIDE SEQUENCE</scope>
    <source>
        <strain evidence="2">IBT 3081</strain>
    </source>
</reference>
<reference evidence="2" key="1">
    <citation type="submission" date="2022-12" db="EMBL/GenBank/DDBJ databases">
        <authorList>
            <person name="Petersen C."/>
        </authorList>
    </citation>
    <scope>NUCLEOTIDE SEQUENCE</scope>
    <source>
        <strain evidence="2">IBT 3081</strain>
    </source>
</reference>
<keyword evidence="3" id="KW-1185">Reference proteome</keyword>
<dbReference type="Proteomes" id="UP001147752">
    <property type="component" value="Unassembled WGS sequence"/>
</dbReference>
<organism evidence="2 3">
    <name type="scientific">Penicillium concentricum</name>
    <dbReference type="NCBI Taxonomy" id="293559"/>
    <lineage>
        <taxon>Eukaryota</taxon>
        <taxon>Fungi</taxon>
        <taxon>Dikarya</taxon>
        <taxon>Ascomycota</taxon>
        <taxon>Pezizomycotina</taxon>
        <taxon>Eurotiomycetes</taxon>
        <taxon>Eurotiomycetidae</taxon>
        <taxon>Eurotiales</taxon>
        <taxon>Aspergillaceae</taxon>
        <taxon>Penicillium</taxon>
    </lineage>
</organism>
<dbReference type="AlphaFoldDB" id="A0A9W9SPF2"/>
<protein>
    <submittedName>
        <fullName evidence="2">Uncharacterized protein</fullName>
    </submittedName>
</protein>
<sequence length="108" mass="12250">MSEQRPPGDNDGSRTAQRRRRAAWRFRRRQNAIQAATEHDARVTALIARAVQQQVDQEGFLPSAERDARVATLTVGVVHARLATLAFPRDERVQPRKGMRQRRGAPRA</sequence>
<feature type="region of interest" description="Disordered" evidence="1">
    <location>
        <begin position="89"/>
        <end position="108"/>
    </location>
</feature>
<feature type="region of interest" description="Disordered" evidence="1">
    <location>
        <begin position="1"/>
        <end position="23"/>
    </location>
</feature>
<dbReference type="GeneID" id="81457057"/>
<feature type="compositionally biased region" description="Basic and acidic residues" evidence="1">
    <location>
        <begin position="1"/>
        <end position="12"/>
    </location>
</feature>
<comment type="caution">
    <text evidence="2">The sequence shown here is derived from an EMBL/GenBank/DDBJ whole genome shotgun (WGS) entry which is preliminary data.</text>
</comment>
<accession>A0A9W9SPF2</accession>
<proteinExistence type="predicted"/>
<evidence type="ECO:0000313" key="3">
    <source>
        <dbReference type="Proteomes" id="UP001147752"/>
    </source>
</evidence>
<gene>
    <name evidence="2" type="ORF">N7517_000144</name>
</gene>
<dbReference type="RefSeq" id="XP_056582009.1">
    <property type="nucleotide sequence ID" value="XM_056717874.1"/>
</dbReference>
<evidence type="ECO:0000313" key="2">
    <source>
        <dbReference type="EMBL" id="KAJ5382233.1"/>
    </source>
</evidence>
<evidence type="ECO:0000256" key="1">
    <source>
        <dbReference type="SAM" id="MobiDB-lite"/>
    </source>
</evidence>
<name>A0A9W9SPF2_9EURO</name>
<feature type="compositionally biased region" description="Basic residues" evidence="1">
    <location>
        <begin position="95"/>
        <end position="108"/>
    </location>
</feature>